<proteinExistence type="predicted"/>
<accession>A0ABS0L040</accession>
<protein>
    <submittedName>
        <fullName evidence="2">DUF4328 domain-containing protein</fullName>
    </submittedName>
</protein>
<sequence length="50" mass="6013">MLLGLVAEALWMYRAYHNEHQLSLASYSKSMAAWSWFVPILNIWLHYRIM</sequence>
<evidence type="ECO:0000313" key="3">
    <source>
        <dbReference type="Proteomes" id="UP000601099"/>
    </source>
</evidence>
<evidence type="ECO:0000259" key="1">
    <source>
        <dbReference type="Pfam" id="PF14219"/>
    </source>
</evidence>
<dbReference type="EMBL" id="JADWYK010000003">
    <property type="protein sequence ID" value="MBG8553461.1"/>
    <property type="molecule type" value="Genomic_DNA"/>
</dbReference>
<evidence type="ECO:0000313" key="2">
    <source>
        <dbReference type="EMBL" id="MBG8553461.1"/>
    </source>
</evidence>
<feature type="domain" description="DUF4328" evidence="1">
    <location>
        <begin position="2"/>
        <end position="50"/>
    </location>
</feature>
<name>A0ABS0L040_9BACT</name>
<comment type="caution">
    <text evidence="2">The sequence shown here is derived from an EMBL/GenBank/DDBJ whole genome shotgun (WGS) entry which is preliminary data.</text>
</comment>
<dbReference type="Proteomes" id="UP000601099">
    <property type="component" value="Unassembled WGS sequence"/>
</dbReference>
<organism evidence="2 3">
    <name type="scientific">Hymenobacter guriensis</name>
    <dbReference type="NCBI Taxonomy" id="2793065"/>
    <lineage>
        <taxon>Bacteria</taxon>
        <taxon>Pseudomonadati</taxon>
        <taxon>Bacteroidota</taxon>
        <taxon>Cytophagia</taxon>
        <taxon>Cytophagales</taxon>
        <taxon>Hymenobacteraceae</taxon>
        <taxon>Hymenobacter</taxon>
    </lineage>
</organism>
<dbReference type="InterPro" id="IPR025565">
    <property type="entry name" value="DUF4328"/>
</dbReference>
<keyword evidence="3" id="KW-1185">Reference proteome</keyword>
<reference evidence="2 3" key="1">
    <citation type="submission" date="2020-11" db="EMBL/GenBank/DDBJ databases">
        <title>Hymenobacter sp.</title>
        <authorList>
            <person name="Kim M.K."/>
        </authorList>
    </citation>
    <scope>NUCLEOTIDE SEQUENCE [LARGE SCALE GENOMIC DNA]</scope>
    <source>
        <strain evidence="2 3">BT594</strain>
    </source>
</reference>
<dbReference type="Pfam" id="PF14219">
    <property type="entry name" value="DUF4328"/>
    <property type="match status" value="1"/>
</dbReference>
<gene>
    <name evidence="2" type="ORF">I5L79_07880</name>
</gene>